<evidence type="ECO:0000256" key="2">
    <source>
        <dbReference type="ARBA" id="ARBA00022475"/>
    </source>
</evidence>
<gene>
    <name evidence="8" type="ORF">ACFOSE_00890</name>
</gene>
<feature type="transmembrane region" description="Helical" evidence="6">
    <location>
        <begin position="332"/>
        <end position="363"/>
    </location>
</feature>
<keyword evidence="3 6" id="KW-0812">Transmembrane</keyword>
<keyword evidence="5 6" id="KW-0472">Membrane</keyword>
<accession>A0ABV8CYW4</accession>
<feature type="transmembrane region" description="Helical" evidence="6">
    <location>
        <begin position="20"/>
        <end position="40"/>
    </location>
</feature>
<proteinExistence type="predicted"/>
<dbReference type="RefSeq" id="WP_380429267.1">
    <property type="nucleotide sequence ID" value="NZ_JBHSAC010000008.1"/>
</dbReference>
<feature type="transmembrane region" description="Helical" evidence="6">
    <location>
        <begin position="286"/>
        <end position="311"/>
    </location>
</feature>
<evidence type="ECO:0000256" key="6">
    <source>
        <dbReference type="SAM" id="Phobius"/>
    </source>
</evidence>
<feature type="transmembrane region" description="Helical" evidence="6">
    <location>
        <begin position="112"/>
        <end position="134"/>
    </location>
</feature>
<evidence type="ECO:0000313" key="9">
    <source>
        <dbReference type="Proteomes" id="UP001595901"/>
    </source>
</evidence>
<evidence type="ECO:0000256" key="3">
    <source>
        <dbReference type="ARBA" id="ARBA00022692"/>
    </source>
</evidence>
<reference evidence="9" key="1">
    <citation type="journal article" date="2019" name="Int. J. Syst. Evol. Microbiol.">
        <title>The Global Catalogue of Microorganisms (GCM) 10K type strain sequencing project: providing services to taxonomists for standard genome sequencing and annotation.</title>
        <authorList>
            <consortium name="The Broad Institute Genomics Platform"/>
            <consortium name="The Broad Institute Genome Sequencing Center for Infectious Disease"/>
            <person name="Wu L."/>
            <person name="Ma J."/>
        </authorList>
    </citation>
    <scope>NUCLEOTIDE SEQUENCE [LARGE SCALE GENOMIC DNA]</scope>
    <source>
        <strain evidence="9">CCUG 58728</strain>
    </source>
</reference>
<evidence type="ECO:0000259" key="7">
    <source>
        <dbReference type="Pfam" id="PF02687"/>
    </source>
</evidence>
<keyword evidence="9" id="KW-1185">Reference proteome</keyword>
<protein>
    <submittedName>
        <fullName evidence="8">FtsX-like permease family protein</fullName>
    </submittedName>
</protein>
<feature type="transmembrane region" description="Helical" evidence="6">
    <location>
        <begin position="60"/>
        <end position="87"/>
    </location>
</feature>
<feature type="transmembrane region" description="Helical" evidence="6">
    <location>
        <begin position="155"/>
        <end position="179"/>
    </location>
</feature>
<dbReference type="EMBL" id="JBHSAC010000008">
    <property type="protein sequence ID" value="MFC3931361.1"/>
    <property type="molecule type" value="Genomic_DNA"/>
</dbReference>
<feature type="domain" description="ABC3 transporter permease C-terminal" evidence="7">
    <location>
        <begin position="20"/>
        <end position="140"/>
    </location>
</feature>
<feature type="transmembrane region" description="Helical" evidence="6">
    <location>
        <begin position="194"/>
        <end position="215"/>
    </location>
</feature>
<dbReference type="InterPro" id="IPR003838">
    <property type="entry name" value="ABC3_permease_C"/>
</dbReference>
<organism evidence="8 9">
    <name type="scientific">Streptococcus dentapri</name>
    <dbReference type="NCBI Taxonomy" id="573564"/>
    <lineage>
        <taxon>Bacteria</taxon>
        <taxon>Bacillati</taxon>
        <taxon>Bacillota</taxon>
        <taxon>Bacilli</taxon>
        <taxon>Lactobacillales</taxon>
        <taxon>Streptococcaceae</taxon>
        <taxon>Streptococcus</taxon>
    </lineage>
</organism>
<feature type="transmembrane region" description="Helical" evidence="6">
    <location>
        <begin position="375"/>
        <end position="395"/>
    </location>
</feature>
<comment type="caution">
    <text evidence="8">The sequence shown here is derived from an EMBL/GenBank/DDBJ whole genome shotgun (WGS) entry which is preliminary data.</text>
</comment>
<comment type="subcellular location">
    <subcellularLocation>
        <location evidence="1">Cell membrane</location>
        <topology evidence="1">Multi-pass membrane protein</topology>
    </subcellularLocation>
</comment>
<name>A0ABV8CYW4_9STRE</name>
<dbReference type="Proteomes" id="UP001595901">
    <property type="component" value="Unassembled WGS sequence"/>
</dbReference>
<feature type="transmembrane region" description="Helical" evidence="6">
    <location>
        <begin position="254"/>
        <end position="274"/>
    </location>
</feature>
<evidence type="ECO:0000256" key="1">
    <source>
        <dbReference type="ARBA" id="ARBA00004651"/>
    </source>
</evidence>
<evidence type="ECO:0000256" key="5">
    <source>
        <dbReference type="ARBA" id="ARBA00023136"/>
    </source>
</evidence>
<evidence type="ECO:0000313" key="8">
    <source>
        <dbReference type="EMBL" id="MFC3931361.1"/>
    </source>
</evidence>
<dbReference type="Pfam" id="PF02687">
    <property type="entry name" value="FtsX"/>
    <property type="match status" value="1"/>
</dbReference>
<keyword evidence="2" id="KW-1003">Cell membrane</keyword>
<sequence length="413" mass="46611">MKNADTFKHLADPTPLFEMIIFFGGLTLFLLISGLINFLISIFKEEYQLWTVLGANRSQLSLLIGGQLFLMAFIFSVVTTILSIYLADGYYSLIQSFVGEKNLPSIPFSFDWRAVLLSLFIVPLIAGTSGYYYSRKLLKIGELDREKMGDKRCPLHLITKGSFALLVLGLWLNCIYLLYSASFTSSPNVRFDRLSSIFFMLLLHLFIIYLLTPYLQIFQLKFLSKVLAKSNYTMILAKWTILYKPSYFKSLQSSVAMGITLISGFLLLAQNISARFQTDSVTETKVSFLAFLAAPIVVILANVISVTILSSHQDLKDVKQLSILGVSKQNHLWILLCYSLIQSLIVFLTSLLFNLVILVMVLFGVHLFNYSMVDYTPVFTIDLLVSVLLFVFIFITKSISILYENGLDTAKGA</sequence>
<evidence type="ECO:0000256" key="4">
    <source>
        <dbReference type="ARBA" id="ARBA00022989"/>
    </source>
</evidence>
<keyword evidence="4 6" id="KW-1133">Transmembrane helix</keyword>